<evidence type="ECO:0000313" key="5">
    <source>
        <dbReference type="Proteomes" id="UP000027584"/>
    </source>
</evidence>
<organism evidence="2 5">
    <name type="scientific">Streptococcus gallolyticus</name>
    <dbReference type="NCBI Taxonomy" id="315405"/>
    <lineage>
        <taxon>Bacteria</taxon>
        <taxon>Bacillati</taxon>
        <taxon>Bacillota</taxon>
        <taxon>Bacilli</taxon>
        <taxon>Lactobacillales</taxon>
        <taxon>Streptococcaceae</taxon>
        <taxon>Streptococcus</taxon>
    </lineage>
</organism>
<feature type="transmembrane region" description="Helical" evidence="1">
    <location>
        <begin position="12"/>
        <end position="31"/>
    </location>
</feature>
<evidence type="ECO:0000313" key="2">
    <source>
        <dbReference type="EMBL" id="CDO19068.1"/>
    </source>
</evidence>
<keyword evidence="1" id="KW-0812">Transmembrane</keyword>
<proteinExistence type="predicted"/>
<reference evidence="3" key="4">
    <citation type="submission" date="2019-04" db="EMBL/GenBank/DDBJ databases">
        <title>Evolution of Biomass-Degrading Anaerobic Consortia Revealed by Metagenomics.</title>
        <authorList>
            <person name="Peng X."/>
        </authorList>
    </citation>
    <scope>NUCLEOTIDE SEQUENCE</scope>
    <source>
        <strain evidence="3">SIG195</strain>
    </source>
</reference>
<name>A0A060RJL4_9STRE</name>
<dbReference type="EMBL" id="CCBC010000215">
    <property type="protein sequence ID" value="CDO19068.1"/>
    <property type="molecule type" value="Genomic_DNA"/>
</dbReference>
<dbReference type="AlphaFoldDB" id="A0A060RJL4"/>
<dbReference type="Proteomes" id="UP000182764">
    <property type="component" value="Unassembled WGS sequence"/>
</dbReference>
<reference evidence="4 6" key="3">
    <citation type="submission" date="2016-10" db="EMBL/GenBank/DDBJ databases">
        <authorList>
            <person name="de Groot N.N."/>
        </authorList>
    </citation>
    <scope>NUCLEOTIDE SEQUENCE [LARGE SCALE GENOMIC DNA]</scope>
    <source>
        <strain evidence="4 6">VTM1R29</strain>
    </source>
</reference>
<gene>
    <name evidence="2" type="ORF">BN963_SGAL_02276</name>
    <name evidence="3" type="ORF">E7156_00255</name>
    <name evidence="4" type="ORF">SAMN04487839_10587</name>
</gene>
<dbReference type="Proteomes" id="UP000700800">
    <property type="component" value="Unassembled WGS sequence"/>
</dbReference>
<dbReference type="RefSeq" id="WP_013643564.1">
    <property type="nucleotide sequence ID" value="NZ_FNUH01000005.1"/>
</dbReference>
<keyword evidence="1" id="KW-1133">Transmembrane helix</keyword>
<dbReference type="OMA" id="LFDCLKW"/>
<dbReference type="EMBL" id="FOBM01000005">
    <property type="protein sequence ID" value="SEM20010.1"/>
    <property type="molecule type" value="Genomic_DNA"/>
</dbReference>
<protein>
    <submittedName>
        <fullName evidence="2">Uncharacterized protein</fullName>
    </submittedName>
</protein>
<evidence type="ECO:0000313" key="4">
    <source>
        <dbReference type="EMBL" id="SEM20010.1"/>
    </source>
</evidence>
<reference evidence="2 5" key="2">
    <citation type="submission" date="2014-05" db="EMBL/GenBank/DDBJ databases">
        <title>Genome sequence of Streptococcus gallolyticus.</title>
        <authorList>
            <person name="Del Campo R."/>
        </authorList>
    </citation>
    <scope>NUCLEOTIDE SEQUENCE [LARGE SCALE GENOMIC DNA]</scope>
    <source>
        <strain evidence="2 5">LMG17956</strain>
    </source>
</reference>
<evidence type="ECO:0000256" key="1">
    <source>
        <dbReference type="SAM" id="Phobius"/>
    </source>
</evidence>
<keyword evidence="1" id="KW-0472">Membrane</keyword>
<dbReference type="Proteomes" id="UP000027584">
    <property type="component" value="Unassembled WGS sequence"/>
</dbReference>
<dbReference type="EMBL" id="SVAF01000001">
    <property type="protein sequence ID" value="MBE6163751.1"/>
    <property type="molecule type" value="Genomic_DNA"/>
</dbReference>
<accession>A0A060RJL4</accession>
<evidence type="ECO:0000313" key="3">
    <source>
        <dbReference type="EMBL" id="MBE6163751.1"/>
    </source>
</evidence>
<sequence>MITQEMITEYLFVLAGLLVITGLLAAIECLFDGLKWLVKKLVAAMEQKEQGDILYKKSRENSKK</sequence>
<reference evidence="2 5" key="1">
    <citation type="submission" date="2014-02" db="EMBL/GenBank/DDBJ databases">
        <authorList>
            <person name="Manrique M."/>
        </authorList>
    </citation>
    <scope>NUCLEOTIDE SEQUENCE [LARGE SCALE GENOMIC DNA]</scope>
    <source>
        <strain evidence="2 5">LMG17956</strain>
    </source>
</reference>
<evidence type="ECO:0000313" key="6">
    <source>
        <dbReference type="Proteomes" id="UP000182764"/>
    </source>
</evidence>